<protein>
    <submittedName>
        <fullName evidence="9">Sugar ABC transporter permease</fullName>
    </submittedName>
</protein>
<sequence>MSAVASNAPLKGAKKKTDARLLTAQLLLTPAVAMLFIWMIVPLVMTIYNSLLNYNLLSADTVSFAGLDNYKYLYEDPDFWVSIINSVIMIGTVLVLSIVFGTLLAWLYDQDFKGRNIARLFVIAPFFVMPTVSALLWKNMMFHPVYGIFAAISHLFGLPAVDWFRDYPMTAVIIILTWQWMPFAFLILLTSIQSVDSEQKEAAKIDGAKPWHVFVYIILPHLKRSISVVVMIEAIFLLSAFAEIHITTSGGPGNATTNLTYFVFLRGIAQFDIGLASAGGVIAVILANIISFFLIRTASKNLQAA</sequence>
<dbReference type="InterPro" id="IPR035906">
    <property type="entry name" value="MetI-like_sf"/>
</dbReference>
<keyword evidence="4 7" id="KW-0812">Transmembrane</keyword>
<dbReference type="PANTHER" id="PTHR43005">
    <property type="entry name" value="BLR7065 PROTEIN"/>
    <property type="match status" value="1"/>
</dbReference>
<dbReference type="Proteomes" id="UP000614287">
    <property type="component" value="Unassembled WGS sequence"/>
</dbReference>
<feature type="transmembrane region" description="Helical" evidence="7">
    <location>
        <begin position="273"/>
        <end position="295"/>
    </location>
</feature>
<evidence type="ECO:0000256" key="7">
    <source>
        <dbReference type="RuleBase" id="RU363032"/>
    </source>
</evidence>
<comment type="caution">
    <text evidence="9">The sequence shown here is derived from an EMBL/GenBank/DDBJ whole genome shotgun (WGS) entry which is preliminary data.</text>
</comment>
<evidence type="ECO:0000256" key="1">
    <source>
        <dbReference type="ARBA" id="ARBA00004651"/>
    </source>
</evidence>
<keyword evidence="3" id="KW-1003">Cell membrane</keyword>
<dbReference type="SUPFAM" id="SSF161098">
    <property type="entry name" value="MetI-like"/>
    <property type="match status" value="1"/>
</dbReference>
<evidence type="ECO:0000313" key="10">
    <source>
        <dbReference type="Proteomes" id="UP000614287"/>
    </source>
</evidence>
<dbReference type="InterPro" id="IPR000515">
    <property type="entry name" value="MetI-like"/>
</dbReference>
<keyword evidence="2 7" id="KW-0813">Transport</keyword>
<keyword evidence="5 7" id="KW-1133">Transmembrane helix</keyword>
<dbReference type="AlphaFoldDB" id="A0A8J3CK76"/>
<keyword evidence="6 7" id="KW-0472">Membrane</keyword>
<proteinExistence type="inferred from homology"/>
<reference evidence="9" key="2">
    <citation type="submission" date="2020-09" db="EMBL/GenBank/DDBJ databases">
        <authorList>
            <person name="Sun Q."/>
            <person name="Kim S."/>
        </authorList>
    </citation>
    <scope>NUCLEOTIDE SEQUENCE</scope>
    <source>
        <strain evidence="9">KCTC 32501</strain>
    </source>
</reference>
<feature type="transmembrane region" description="Helical" evidence="7">
    <location>
        <begin position="21"/>
        <end position="48"/>
    </location>
</feature>
<keyword evidence="10" id="KW-1185">Reference proteome</keyword>
<evidence type="ECO:0000256" key="6">
    <source>
        <dbReference type="ARBA" id="ARBA00023136"/>
    </source>
</evidence>
<feature type="transmembrane region" description="Helical" evidence="7">
    <location>
        <begin position="79"/>
        <end position="108"/>
    </location>
</feature>
<dbReference type="Gene3D" id="1.10.3720.10">
    <property type="entry name" value="MetI-like"/>
    <property type="match status" value="1"/>
</dbReference>
<name>A0A8J3CK76_9BURK</name>
<feature type="domain" description="ABC transmembrane type-1" evidence="8">
    <location>
        <begin position="83"/>
        <end position="294"/>
    </location>
</feature>
<organism evidence="9 10">
    <name type="scientific">Formosimonas limnophila</name>
    <dbReference type="NCBI Taxonomy" id="1384487"/>
    <lineage>
        <taxon>Bacteria</taxon>
        <taxon>Pseudomonadati</taxon>
        <taxon>Pseudomonadota</taxon>
        <taxon>Betaproteobacteria</taxon>
        <taxon>Burkholderiales</taxon>
        <taxon>Burkholderiaceae</taxon>
        <taxon>Formosimonas</taxon>
    </lineage>
</organism>
<accession>A0A8J3CK76</accession>
<dbReference type="GO" id="GO:0005886">
    <property type="term" value="C:plasma membrane"/>
    <property type="evidence" value="ECO:0007669"/>
    <property type="project" value="UniProtKB-SubCell"/>
</dbReference>
<evidence type="ECO:0000259" key="8">
    <source>
        <dbReference type="PROSITE" id="PS50928"/>
    </source>
</evidence>
<dbReference type="CDD" id="cd06261">
    <property type="entry name" value="TM_PBP2"/>
    <property type="match status" value="1"/>
</dbReference>
<evidence type="ECO:0000313" key="9">
    <source>
        <dbReference type="EMBL" id="GHA68785.1"/>
    </source>
</evidence>
<dbReference type="GO" id="GO:0055085">
    <property type="term" value="P:transmembrane transport"/>
    <property type="evidence" value="ECO:0007669"/>
    <property type="project" value="InterPro"/>
</dbReference>
<dbReference type="RefSeq" id="WP_189491654.1">
    <property type="nucleotide sequence ID" value="NZ_BMZG01000003.1"/>
</dbReference>
<dbReference type="PANTHER" id="PTHR43005:SF2">
    <property type="entry name" value="INTEGRAL MEMBRANE SUGAR TRANSPORT PROTEIN"/>
    <property type="match status" value="1"/>
</dbReference>
<evidence type="ECO:0000256" key="3">
    <source>
        <dbReference type="ARBA" id="ARBA00022475"/>
    </source>
</evidence>
<feature type="transmembrane region" description="Helical" evidence="7">
    <location>
        <begin position="120"/>
        <end position="137"/>
    </location>
</feature>
<dbReference type="PROSITE" id="PS50928">
    <property type="entry name" value="ABC_TM1"/>
    <property type="match status" value="1"/>
</dbReference>
<comment type="subcellular location">
    <subcellularLocation>
        <location evidence="1 7">Cell membrane</location>
        <topology evidence="1 7">Multi-pass membrane protein</topology>
    </subcellularLocation>
</comment>
<evidence type="ECO:0000256" key="4">
    <source>
        <dbReference type="ARBA" id="ARBA00022692"/>
    </source>
</evidence>
<dbReference type="Pfam" id="PF00528">
    <property type="entry name" value="BPD_transp_1"/>
    <property type="match status" value="1"/>
</dbReference>
<dbReference type="EMBL" id="BMZG01000003">
    <property type="protein sequence ID" value="GHA68785.1"/>
    <property type="molecule type" value="Genomic_DNA"/>
</dbReference>
<comment type="similarity">
    <text evidence="7">Belongs to the binding-protein-dependent transport system permease family.</text>
</comment>
<feature type="transmembrane region" description="Helical" evidence="7">
    <location>
        <begin position="171"/>
        <end position="192"/>
    </location>
</feature>
<reference evidence="9" key="1">
    <citation type="journal article" date="2014" name="Int. J. Syst. Evol. Microbiol.">
        <title>Complete genome sequence of Corynebacterium casei LMG S-19264T (=DSM 44701T), isolated from a smear-ripened cheese.</title>
        <authorList>
            <consortium name="US DOE Joint Genome Institute (JGI-PGF)"/>
            <person name="Walter F."/>
            <person name="Albersmeier A."/>
            <person name="Kalinowski J."/>
            <person name="Ruckert C."/>
        </authorList>
    </citation>
    <scope>NUCLEOTIDE SEQUENCE</scope>
    <source>
        <strain evidence="9">KCTC 32501</strain>
    </source>
</reference>
<evidence type="ECO:0000256" key="5">
    <source>
        <dbReference type="ARBA" id="ARBA00022989"/>
    </source>
</evidence>
<gene>
    <name evidence="9" type="ORF">GCM10009007_06950</name>
</gene>
<evidence type="ECO:0000256" key="2">
    <source>
        <dbReference type="ARBA" id="ARBA00022448"/>
    </source>
</evidence>